<dbReference type="InterPro" id="IPR032781">
    <property type="entry name" value="ABC_tran_Xtn"/>
</dbReference>
<name>A0AAW4WXT9_9FIRM</name>
<keyword evidence="7" id="KW-1185">Reference proteome</keyword>
<dbReference type="FunFam" id="3.40.50.300:FF:000309">
    <property type="entry name" value="ABC transporter ATP-binding protein"/>
    <property type="match status" value="1"/>
</dbReference>
<accession>A0AAW4WXT9</accession>
<dbReference type="PANTHER" id="PTHR42855:SF2">
    <property type="entry name" value="DRUG RESISTANCE ABC TRANSPORTER,ATP-BINDING PROTEIN"/>
    <property type="match status" value="1"/>
</dbReference>
<dbReference type="InterPro" id="IPR003439">
    <property type="entry name" value="ABC_transporter-like_ATP-bd"/>
</dbReference>
<dbReference type="SMART" id="SM00382">
    <property type="entry name" value="AAA"/>
    <property type="match status" value="2"/>
</dbReference>
<feature type="domain" description="ABC transporter" evidence="5">
    <location>
        <begin position="343"/>
        <end position="555"/>
    </location>
</feature>
<dbReference type="InterPro" id="IPR003593">
    <property type="entry name" value="AAA+_ATPase"/>
</dbReference>
<dbReference type="Gene3D" id="1.10.287.380">
    <property type="entry name" value="Valyl-tRNA synthetase, C-terminal domain"/>
    <property type="match status" value="1"/>
</dbReference>
<comment type="caution">
    <text evidence="6">The sequence shown here is derived from an EMBL/GenBank/DDBJ whole genome shotgun (WGS) entry which is preliminary data.</text>
</comment>
<dbReference type="InterPro" id="IPR037118">
    <property type="entry name" value="Val-tRNA_synth_C_sf"/>
</dbReference>
<dbReference type="EMBL" id="JAJFAT010000002">
    <property type="protein sequence ID" value="MCC3144239.1"/>
    <property type="molecule type" value="Genomic_DNA"/>
</dbReference>
<dbReference type="InterPro" id="IPR051309">
    <property type="entry name" value="ABCF_ATPase"/>
</dbReference>
<protein>
    <submittedName>
        <fullName evidence="6">ATP-binding cassette domain-containing protein</fullName>
    </submittedName>
</protein>
<dbReference type="CDD" id="cd03221">
    <property type="entry name" value="ABCF_EF-3"/>
    <property type="match status" value="2"/>
</dbReference>
<dbReference type="GO" id="GO:0003677">
    <property type="term" value="F:DNA binding"/>
    <property type="evidence" value="ECO:0007669"/>
    <property type="project" value="InterPro"/>
</dbReference>
<dbReference type="FunFam" id="3.40.50.300:FF:000011">
    <property type="entry name" value="Putative ABC transporter ATP-binding component"/>
    <property type="match status" value="1"/>
</dbReference>
<dbReference type="PROSITE" id="PS00211">
    <property type="entry name" value="ABC_TRANSPORTER_1"/>
    <property type="match status" value="2"/>
</dbReference>
<gene>
    <name evidence="6" type="ORF">LJ207_02755</name>
</gene>
<keyword evidence="1" id="KW-0677">Repeat</keyword>
<dbReference type="Proteomes" id="UP001199296">
    <property type="component" value="Unassembled WGS sequence"/>
</dbReference>
<evidence type="ECO:0000313" key="6">
    <source>
        <dbReference type="EMBL" id="MCC3144239.1"/>
    </source>
</evidence>
<evidence type="ECO:0000259" key="5">
    <source>
        <dbReference type="PROSITE" id="PS50893"/>
    </source>
</evidence>
<evidence type="ECO:0000313" key="7">
    <source>
        <dbReference type="Proteomes" id="UP001199296"/>
    </source>
</evidence>
<dbReference type="NCBIfam" id="NF000355">
    <property type="entry name" value="ribo_prot_ABC_F"/>
    <property type="match status" value="1"/>
</dbReference>
<dbReference type="InterPro" id="IPR027417">
    <property type="entry name" value="P-loop_NTPase"/>
</dbReference>
<dbReference type="Pfam" id="PF16326">
    <property type="entry name" value="ABC_tran_CTD"/>
    <property type="match status" value="1"/>
</dbReference>
<feature type="domain" description="ABC transporter" evidence="5">
    <location>
        <begin position="4"/>
        <end position="269"/>
    </location>
</feature>
<dbReference type="GO" id="GO:0005524">
    <property type="term" value="F:ATP binding"/>
    <property type="evidence" value="ECO:0007669"/>
    <property type="project" value="UniProtKB-KW"/>
</dbReference>
<feature type="coiled-coil region" evidence="4">
    <location>
        <begin position="579"/>
        <end position="643"/>
    </location>
</feature>
<keyword evidence="4" id="KW-0175">Coiled coil</keyword>
<reference evidence="6 7" key="1">
    <citation type="submission" date="2021-10" db="EMBL/GenBank/DDBJ databases">
        <authorList>
            <person name="Grouzdev D.S."/>
            <person name="Pantiukh K.S."/>
            <person name="Krutkina M.S."/>
        </authorList>
    </citation>
    <scope>NUCLEOTIDE SEQUENCE [LARGE SCALE GENOMIC DNA]</scope>
    <source>
        <strain evidence="6 7">Z-7514</strain>
    </source>
</reference>
<keyword evidence="2" id="KW-0547">Nucleotide-binding</keyword>
<organism evidence="6 7">
    <name type="scientific">Halanaerobium polyolivorans</name>
    <dbReference type="NCBI Taxonomy" id="2886943"/>
    <lineage>
        <taxon>Bacteria</taxon>
        <taxon>Bacillati</taxon>
        <taxon>Bacillota</taxon>
        <taxon>Clostridia</taxon>
        <taxon>Halanaerobiales</taxon>
        <taxon>Halanaerobiaceae</taxon>
        <taxon>Halanaerobium</taxon>
    </lineage>
</organism>
<evidence type="ECO:0000256" key="1">
    <source>
        <dbReference type="ARBA" id="ARBA00022737"/>
    </source>
</evidence>
<dbReference type="SUPFAM" id="SSF52540">
    <property type="entry name" value="P-loop containing nucleoside triphosphate hydrolases"/>
    <property type="match status" value="2"/>
</dbReference>
<sequence length="646" mass="75162">MSILNINNLKKEYGINEVLNGFSMHINEGERTALIGANGSGKTTVFKLISGRETYSEGNISIRNDIEIGYLDQLPDLEPDLTIYSELEKVFKSVIKEIEKLKKYEEKIARYGKKADSSNPQSAKLNKLMKEYSQLQEKFNQGIGYEYQSKIRQVAAGLGFSEEVIYQKKLGQLSGGEKSRLGLIKLLLTEPDLLLLDEPTNHLDLKAVEWLENYLNNYQGTLIIISHDRYFLDNVISRIVEIKNGKNEDYAGNYSYYKKERKRRYQQHLREYKNQQKKIKELEDSIEQLYIWGRSRDSEKMFKRAKAMQKRLDKIDRLEKPTLKGRKMNLDLSTEIRGGNDVLKVENLAKSFADLNLFSNLNLELYRGDKAAVIGDNGSGKSTLLKIIMGELKADSGQVKIGTNIYTDYYRQEFDGFDEKDDLITALRKETRITVAEARNRLAAFLFTGEDVFKKVSQLSGGEKSRLRLLQLMSGNYNFLILDEPTNHLDLPSREVLEEALKEFSGTVLIVSHDRYFLDEVVDYIYELENSELKKYYGNYSYYSRKKEKINIESKEKEAETINQGRLDYEAQKKARNREMQRQNTLDETESLIEELETKLAEVESQLTKEKNLSDFEKLQELKKDYERINNRLEVLYEKWEKLLKN</sequence>
<dbReference type="Gene3D" id="3.40.50.300">
    <property type="entry name" value="P-loop containing nucleotide triphosphate hydrolases"/>
    <property type="match status" value="2"/>
</dbReference>
<dbReference type="PROSITE" id="PS50893">
    <property type="entry name" value="ABC_TRANSPORTER_2"/>
    <property type="match status" value="2"/>
</dbReference>
<dbReference type="RefSeq" id="WP_229343866.1">
    <property type="nucleotide sequence ID" value="NZ_JAJFAT010000002.1"/>
</dbReference>
<evidence type="ECO:0000256" key="3">
    <source>
        <dbReference type="ARBA" id="ARBA00022840"/>
    </source>
</evidence>
<dbReference type="InterPro" id="IPR017871">
    <property type="entry name" value="ABC_transporter-like_CS"/>
</dbReference>
<evidence type="ECO:0000256" key="4">
    <source>
        <dbReference type="SAM" id="Coils"/>
    </source>
</evidence>
<dbReference type="Pfam" id="PF00005">
    <property type="entry name" value="ABC_tran"/>
    <property type="match status" value="2"/>
</dbReference>
<keyword evidence="3 6" id="KW-0067">ATP-binding</keyword>
<feature type="coiled-coil region" evidence="4">
    <location>
        <begin position="258"/>
        <end position="289"/>
    </location>
</feature>
<dbReference type="InterPro" id="IPR032524">
    <property type="entry name" value="ABC_tran_C"/>
</dbReference>
<proteinExistence type="predicted"/>
<dbReference type="PANTHER" id="PTHR42855">
    <property type="entry name" value="ABC TRANSPORTER ATP-BINDING SUBUNIT"/>
    <property type="match status" value="1"/>
</dbReference>
<dbReference type="AlphaFoldDB" id="A0AAW4WXT9"/>
<dbReference type="Pfam" id="PF12848">
    <property type="entry name" value="ABC_tran_Xtn"/>
    <property type="match status" value="1"/>
</dbReference>
<evidence type="ECO:0000256" key="2">
    <source>
        <dbReference type="ARBA" id="ARBA00022741"/>
    </source>
</evidence>
<dbReference type="GO" id="GO:0016887">
    <property type="term" value="F:ATP hydrolysis activity"/>
    <property type="evidence" value="ECO:0007669"/>
    <property type="project" value="InterPro"/>
</dbReference>